<dbReference type="GO" id="GO:0006633">
    <property type="term" value="P:fatty acid biosynthetic process"/>
    <property type="evidence" value="ECO:0007669"/>
    <property type="project" value="UniProtKB-KW"/>
</dbReference>
<proteinExistence type="inferred from homology"/>
<name>A0A917LZQ9_9BACT</name>
<protein>
    <recommendedName>
        <fullName evidence="13">Acetyl-coenzyme A carboxylase carboxyl transferase subunit beta</fullName>
        <shortName evidence="13">ACCase subunit beta</shortName>
        <shortName evidence="13">Acetyl-CoA carboxylase carboxyltransferase subunit beta</shortName>
        <ecNumber evidence="13">2.1.3.15</ecNumber>
    </recommendedName>
</protein>
<feature type="binding site" evidence="13">
    <location>
        <position position="47"/>
    </location>
    <ligand>
        <name>Zn(2+)</name>
        <dbReference type="ChEBI" id="CHEBI:29105"/>
    </ligand>
</feature>
<feature type="domain" description="CoA carboxyltransferase N-terminal" evidence="14">
    <location>
        <begin position="24"/>
        <end position="285"/>
    </location>
</feature>
<keyword evidence="6 13" id="KW-0863">Zinc-finger</keyword>
<dbReference type="InterPro" id="IPR034733">
    <property type="entry name" value="AcCoA_carboxyl_beta"/>
</dbReference>
<dbReference type="EMBL" id="BMGT01000001">
    <property type="protein sequence ID" value="GGG67384.1"/>
    <property type="molecule type" value="Genomic_DNA"/>
</dbReference>
<evidence type="ECO:0000256" key="8">
    <source>
        <dbReference type="ARBA" id="ARBA00022833"/>
    </source>
</evidence>
<dbReference type="InterPro" id="IPR029045">
    <property type="entry name" value="ClpP/crotonase-like_dom_sf"/>
</dbReference>
<dbReference type="NCBIfam" id="TIGR00515">
    <property type="entry name" value="accD"/>
    <property type="match status" value="1"/>
</dbReference>
<evidence type="ECO:0000256" key="11">
    <source>
        <dbReference type="ARBA" id="ARBA00023160"/>
    </source>
</evidence>
<dbReference type="InterPro" id="IPR041010">
    <property type="entry name" value="Znf-ACC"/>
</dbReference>
<dbReference type="GO" id="GO:0003989">
    <property type="term" value="F:acetyl-CoA carboxylase activity"/>
    <property type="evidence" value="ECO:0007669"/>
    <property type="project" value="InterPro"/>
</dbReference>
<keyword evidence="7 13" id="KW-0276">Fatty acid metabolism</keyword>
<dbReference type="Pfam" id="PF17848">
    <property type="entry name" value="Zn_ribbon_ACC"/>
    <property type="match status" value="1"/>
</dbReference>
<comment type="subunit">
    <text evidence="13">Acetyl-CoA carboxylase is a heterohexamer composed of biotin carboxyl carrier protein (AccB), biotin carboxylase (AccC) and two subunits each of ACCase subunit alpha (AccA) and ACCase subunit beta (AccD).</text>
</comment>
<evidence type="ECO:0000259" key="14">
    <source>
        <dbReference type="PROSITE" id="PS50980"/>
    </source>
</evidence>
<dbReference type="EC" id="2.1.3.15" evidence="13"/>
<dbReference type="HAMAP" id="MF_01395">
    <property type="entry name" value="AcetylCoA_CT_beta"/>
    <property type="match status" value="1"/>
</dbReference>
<evidence type="ECO:0000256" key="13">
    <source>
        <dbReference type="HAMAP-Rule" id="MF_01395"/>
    </source>
</evidence>
<dbReference type="GO" id="GO:0009317">
    <property type="term" value="C:acetyl-CoA carboxylase complex"/>
    <property type="evidence" value="ECO:0007669"/>
    <property type="project" value="InterPro"/>
</dbReference>
<dbReference type="AlphaFoldDB" id="A0A917LZQ9"/>
<keyword evidence="8 13" id="KW-0862">Zinc</keyword>
<comment type="subcellular location">
    <subcellularLocation>
        <location evidence="1 13">Cytoplasm</location>
    </subcellularLocation>
</comment>
<dbReference type="GO" id="GO:0016743">
    <property type="term" value="F:carboxyl- or carbamoyltransferase activity"/>
    <property type="evidence" value="ECO:0007669"/>
    <property type="project" value="UniProtKB-UniRule"/>
</dbReference>
<gene>
    <name evidence="13 15" type="primary">accD</name>
    <name evidence="15" type="ORF">GCM10011585_06590</name>
</gene>
<keyword evidence="5 13" id="KW-0547">Nucleotide-binding</keyword>
<evidence type="ECO:0000256" key="9">
    <source>
        <dbReference type="ARBA" id="ARBA00022840"/>
    </source>
</evidence>
<dbReference type="InterPro" id="IPR000438">
    <property type="entry name" value="Acetyl_CoA_COase_Trfase_b_su"/>
</dbReference>
<dbReference type="RefSeq" id="WP_188552694.1">
    <property type="nucleotide sequence ID" value="NZ_BMGT01000001.1"/>
</dbReference>
<evidence type="ECO:0000256" key="6">
    <source>
        <dbReference type="ARBA" id="ARBA00022771"/>
    </source>
</evidence>
<keyword evidence="11 13" id="KW-0275">Fatty acid biosynthesis</keyword>
<comment type="function">
    <text evidence="12 13">Component of the acetyl coenzyme A carboxylase (ACC) complex. Biotin carboxylase (BC) catalyzes the carboxylation of biotin on its carrier protein (BCCP) and then the CO(2) group is transferred by the transcarboxylase to acetyl-CoA to form malonyl-CoA.</text>
</comment>
<keyword evidence="9 13" id="KW-0067">ATP-binding</keyword>
<reference evidence="15" key="2">
    <citation type="submission" date="2020-09" db="EMBL/GenBank/DDBJ databases">
        <authorList>
            <person name="Sun Q."/>
            <person name="Zhou Y."/>
        </authorList>
    </citation>
    <scope>NUCLEOTIDE SEQUENCE</scope>
    <source>
        <strain evidence="15">CGMCC 1.12997</strain>
    </source>
</reference>
<dbReference type="PANTHER" id="PTHR42995:SF5">
    <property type="entry name" value="ACETYL-COENZYME A CARBOXYLASE CARBOXYL TRANSFERASE SUBUNIT BETA, CHLOROPLASTIC"/>
    <property type="match status" value="1"/>
</dbReference>
<evidence type="ECO:0000256" key="5">
    <source>
        <dbReference type="ARBA" id="ARBA00022741"/>
    </source>
</evidence>
<keyword evidence="10 13" id="KW-0443">Lipid metabolism</keyword>
<dbReference type="Proteomes" id="UP000647241">
    <property type="component" value="Unassembled WGS sequence"/>
</dbReference>
<keyword evidence="13" id="KW-0963">Cytoplasm</keyword>
<comment type="catalytic activity">
    <reaction evidence="13">
        <text>N(6)-carboxybiotinyl-L-lysyl-[protein] + acetyl-CoA = N(6)-biotinyl-L-lysyl-[protein] + malonyl-CoA</text>
        <dbReference type="Rhea" id="RHEA:54728"/>
        <dbReference type="Rhea" id="RHEA-COMP:10505"/>
        <dbReference type="Rhea" id="RHEA-COMP:10506"/>
        <dbReference type="ChEBI" id="CHEBI:57288"/>
        <dbReference type="ChEBI" id="CHEBI:57384"/>
        <dbReference type="ChEBI" id="CHEBI:83144"/>
        <dbReference type="ChEBI" id="CHEBI:83145"/>
        <dbReference type="EC" id="2.1.3.15"/>
    </reaction>
</comment>
<dbReference type="InterPro" id="IPR011762">
    <property type="entry name" value="COA_CT_N"/>
</dbReference>
<evidence type="ECO:0000256" key="12">
    <source>
        <dbReference type="ARBA" id="ARBA00025280"/>
    </source>
</evidence>
<feature type="binding site" evidence="13">
    <location>
        <position position="31"/>
    </location>
    <ligand>
        <name>Zn(2+)</name>
        <dbReference type="ChEBI" id="CHEBI:29105"/>
    </ligand>
</feature>
<evidence type="ECO:0000256" key="4">
    <source>
        <dbReference type="ARBA" id="ARBA00022723"/>
    </source>
</evidence>
<keyword evidence="4 13" id="KW-0479">Metal-binding</keyword>
<sequence length="285" mass="31338">MSWFKREDNEIVNDPEKTVRTEGLWVRCDGCREIIFKADLEANLQVCPKCGKHFRIDARARIANLLEPGYELVDLDLRSTDPLEFTDLKPYKRRLAEAQKKTGLNDAIINATGSMGPHAVVLSVMEYNFIGGSMGAVVGETIARAVDRSLATRNPLIIISASGGARMMEGIASLMQLAKVSAGLARMDDEAIPYISVMTDPTTGGVTASFAMLGDLNIAEPGALIGFAGPRVIEQTIRQKLPEGFQRSEFLMQHGFLDAIVPRKQMKQYLTQALSWMTDNNTKTA</sequence>
<evidence type="ECO:0000256" key="7">
    <source>
        <dbReference type="ARBA" id="ARBA00022832"/>
    </source>
</evidence>
<evidence type="ECO:0000313" key="15">
    <source>
        <dbReference type="EMBL" id="GGG67384.1"/>
    </source>
</evidence>
<comment type="similarity">
    <text evidence="13">Belongs to the AccD/PCCB family.</text>
</comment>
<feature type="zinc finger region" description="C4-type" evidence="13">
    <location>
        <begin position="28"/>
        <end position="50"/>
    </location>
</feature>
<dbReference type="Gene3D" id="3.90.226.10">
    <property type="entry name" value="2-enoyl-CoA Hydratase, Chain A, domain 1"/>
    <property type="match status" value="1"/>
</dbReference>
<dbReference type="GO" id="GO:0005524">
    <property type="term" value="F:ATP binding"/>
    <property type="evidence" value="ECO:0007669"/>
    <property type="project" value="UniProtKB-KW"/>
</dbReference>
<comment type="cofactor">
    <cofactor evidence="13">
        <name>Zn(2+)</name>
        <dbReference type="ChEBI" id="CHEBI:29105"/>
    </cofactor>
    <text evidence="13">Binds 1 zinc ion per subunit.</text>
</comment>
<evidence type="ECO:0000256" key="3">
    <source>
        <dbReference type="ARBA" id="ARBA00022679"/>
    </source>
</evidence>
<comment type="caution">
    <text evidence="15">The sequence shown here is derived from an EMBL/GenBank/DDBJ whole genome shotgun (WGS) entry which is preliminary data.</text>
</comment>
<evidence type="ECO:0000313" key="16">
    <source>
        <dbReference type="Proteomes" id="UP000647241"/>
    </source>
</evidence>
<accession>A0A917LZQ9</accession>
<dbReference type="SUPFAM" id="SSF52096">
    <property type="entry name" value="ClpP/crotonase"/>
    <property type="match status" value="1"/>
</dbReference>
<evidence type="ECO:0000256" key="10">
    <source>
        <dbReference type="ARBA" id="ARBA00023098"/>
    </source>
</evidence>
<dbReference type="Pfam" id="PF01039">
    <property type="entry name" value="Carboxyl_trans"/>
    <property type="match status" value="1"/>
</dbReference>
<organism evidence="15 16">
    <name type="scientific">Edaphobacter dinghuensis</name>
    <dbReference type="NCBI Taxonomy" id="1560005"/>
    <lineage>
        <taxon>Bacteria</taxon>
        <taxon>Pseudomonadati</taxon>
        <taxon>Acidobacteriota</taxon>
        <taxon>Terriglobia</taxon>
        <taxon>Terriglobales</taxon>
        <taxon>Acidobacteriaceae</taxon>
        <taxon>Edaphobacter</taxon>
    </lineage>
</organism>
<dbReference type="PANTHER" id="PTHR42995">
    <property type="entry name" value="ACETYL-COENZYME A CARBOXYLASE CARBOXYL TRANSFERASE SUBUNIT BETA, CHLOROPLASTIC"/>
    <property type="match status" value="1"/>
</dbReference>
<keyword evidence="2 13" id="KW-0444">Lipid biosynthesis</keyword>
<dbReference type="PRINTS" id="PR01070">
    <property type="entry name" value="ACCCTRFRASEB"/>
</dbReference>
<reference evidence="15" key="1">
    <citation type="journal article" date="2014" name="Int. J. Syst. Evol. Microbiol.">
        <title>Complete genome sequence of Corynebacterium casei LMG S-19264T (=DSM 44701T), isolated from a smear-ripened cheese.</title>
        <authorList>
            <consortium name="US DOE Joint Genome Institute (JGI-PGF)"/>
            <person name="Walter F."/>
            <person name="Albersmeier A."/>
            <person name="Kalinowski J."/>
            <person name="Ruckert C."/>
        </authorList>
    </citation>
    <scope>NUCLEOTIDE SEQUENCE</scope>
    <source>
        <strain evidence="15">CGMCC 1.12997</strain>
    </source>
</reference>
<comment type="pathway">
    <text evidence="13">Lipid metabolism; malonyl-CoA biosynthesis; malonyl-CoA from acetyl-CoA: step 1/1.</text>
</comment>
<feature type="binding site" evidence="13">
    <location>
        <position position="28"/>
    </location>
    <ligand>
        <name>Zn(2+)</name>
        <dbReference type="ChEBI" id="CHEBI:29105"/>
    </ligand>
</feature>
<keyword evidence="16" id="KW-1185">Reference proteome</keyword>
<dbReference type="GO" id="GO:2001295">
    <property type="term" value="P:malonyl-CoA biosynthetic process"/>
    <property type="evidence" value="ECO:0007669"/>
    <property type="project" value="UniProtKB-UniRule"/>
</dbReference>
<evidence type="ECO:0000256" key="1">
    <source>
        <dbReference type="ARBA" id="ARBA00004496"/>
    </source>
</evidence>
<dbReference type="PROSITE" id="PS50980">
    <property type="entry name" value="COA_CT_NTER"/>
    <property type="match status" value="1"/>
</dbReference>
<feature type="binding site" evidence="13">
    <location>
        <position position="50"/>
    </location>
    <ligand>
        <name>Zn(2+)</name>
        <dbReference type="ChEBI" id="CHEBI:29105"/>
    </ligand>
</feature>
<evidence type="ECO:0000256" key="2">
    <source>
        <dbReference type="ARBA" id="ARBA00022516"/>
    </source>
</evidence>
<dbReference type="GO" id="GO:0008270">
    <property type="term" value="F:zinc ion binding"/>
    <property type="evidence" value="ECO:0007669"/>
    <property type="project" value="UniProtKB-UniRule"/>
</dbReference>
<keyword evidence="3 13" id="KW-0808">Transferase</keyword>